<evidence type="ECO:0000256" key="4">
    <source>
        <dbReference type="ARBA" id="ARBA00022741"/>
    </source>
</evidence>
<organism evidence="9 10">
    <name type="scientific">Petrolisthes manimaculis</name>
    <dbReference type="NCBI Taxonomy" id="1843537"/>
    <lineage>
        <taxon>Eukaryota</taxon>
        <taxon>Metazoa</taxon>
        <taxon>Ecdysozoa</taxon>
        <taxon>Arthropoda</taxon>
        <taxon>Crustacea</taxon>
        <taxon>Multicrustacea</taxon>
        <taxon>Malacostraca</taxon>
        <taxon>Eumalacostraca</taxon>
        <taxon>Eucarida</taxon>
        <taxon>Decapoda</taxon>
        <taxon>Pleocyemata</taxon>
        <taxon>Anomura</taxon>
        <taxon>Galatheoidea</taxon>
        <taxon>Porcellanidae</taxon>
        <taxon>Petrolisthes</taxon>
    </lineage>
</organism>
<name>A0AAE1NCK8_9EUCA</name>
<accession>A0AAE1NCK8</accession>
<dbReference type="GO" id="GO:0016887">
    <property type="term" value="F:ATP hydrolysis activity"/>
    <property type="evidence" value="ECO:0007669"/>
    <property type="project" value="InterPro"/>
</dbReference>
<evidence type="ECO:0000256" key="7">
    <source>
        <dbReference type="ARBA" id="ARBA00023136"/>
    </source>
</evidence>
<keyword evidence="10" id="KW-1185">Reference proteome</keyword>
<dbReference type="FunFam" id="3.40.50.300:FF:000163">
    <property type="entry name" value="Multidrug resistance-associated protein member 4"/>
    <property type="match status" value="1"/>
</dbReference>
<keyword evidence="4" id="KW-0547">Nucleotide-binding</keyword>
<keyword evidence="2" id="KW-0813">Transport</keyword>
<comment type="caution">
    <text evidence="9">The sequence shown here is derived from an EMBL/GenBank/DDBJ whole genome shotgun (WGS) entry which is preliminary data.</text>
</comment>
<dbReference type="PANTHER" id="PTHR24223">
    <property type="entry name" value="ATP-BINDING CASSETTE SUB-FAMILY C"/>
    <property type="match status" value="1"/>
</dbReference>
<keyword evidence="6" id="KW-1133">Transmembrane helix</keyword>
<keyword evidence="5" id="KW-0067">ATP-binding</keyword>
<dbReference type="SMART" id="SM00382">
    <property type="entry name" value="AAA"/>
    <property type="match status" value="1"/>
</dbReference>
<evidence type="ECO:0000256" key="5">
    <source>
        <dbReference type="ARBA" id="ARBA00022840"/>
    </source>
</evidence>
<dbReference type="PROSITE" id="PS50893">
    <property type="entry name" value="ABC_TRANSPORTER_2"/>
    <property type="match status" value="1"/>
</dbReference>
<evidence type="ECO:0000256" key="3">
    <source>
        <dbReference type="ARBA" id="ARBA00022692"/>
    </source>
</evidence>
<keyword evidence="7" id="KW-0472">Membrane</keyword>
<dbReference type="Pfam" id="PF00005">
    <property type="entry name" value="ABC_tran"/>
    <property type="match status" value="1"/>
</dbReference>
<evidence type="ECO:0000256" key="2">
    <source>
        <dbReference type="ARBA" id="ARBA00022448"/>
    </source>
</evidence>
<feature type="domain" description="ABC transporter" evidence="8">
    <location>
        <begin position="1"/>
        <end position="242"/>
    </location>
</feature>
<gene>
    <name evidence="9" type="ORF">Pmani_040188</name>
</gene>
<dbReference type="AlphaFoldDB" id="A0AAE1NCK8"/>
<dbReference type="InterPro" id="IPR003593">
    <property type="entry name" value="AAA+_ATPase"/>
</dbReference>
<comment type="subcellular location">
    <subcellularLocation>
        <location evidence="1">Membrane</location>
        <topology evidence="1">Multi-pass membrane protein</topology>
    </subcellularLocation>
</comment>
<keyword evidence="3" id="KW-0812">Transmembrane</keyword>
<evidence type="ECO:0000256" key="6">
    <source>
        <dbReference type="ARBA" id="ARBA00022989"/>
    </source>
</evidence>
<dbReference type="InterPro" id="IPR027417">
    <property type="entry name" value="P-loop_NTPase"/>
</dbReference>
<sequence>MRYRPDLPLVLHGITASIEAGEKIGIVGRTGAEVKVKIGIVGRTGAGKSSLISTLLRLSELDSGTVEVDGVDVSKLGLHTLRSSISVIPQDPVLFQGTIRYNLDPFNEHSDESVWASLEQSHLKVTVSRLDHGLSSKVEAAGENFSVGERQLICLTRALLRNSKILMLDEATASVDKETDGLIQKTIQEAFVSSTVLTIAHRLNTITNYDRIMVLDSGKVAEFASPEELMENESSMFREMMSAMDIHTVQQMKALT</sequence>
<dbReference type="GO" id="GO:0016020">
    <property type="term" value="C:membrane"/>
    <property type="evidence" value="ECO:0007669"/>
    <property type="project" value="UniProtKB-SubCell"/>
</dbReference>
<evidence type="ECO:0000259" key="8">
    <source>
        <dbReference type="PROSITE" id="PS50893"/>
    </source>
</evidence>
<reference evidence="9" key="1">
    <citation type="submission" date="2023-11" db="EMBL/GenBank/DDBJ databases">
        <title>Genome assemblies of two species of porcelain crab, Petrolisthes cinctipes and Petrolisthes manimaculis (Anomura: Porcellanidae).</title>
        <authorList>
            <person name="Angst P."/>
        </authorList>
    </citation>
    <scope>NUCLEOTIDE SEQUENCE</scope>
    <source>
        <strain evidence="9">PB745_02</strain>
        <tissue evidence="9">Gill</tissue>
    </source>
</reference>
<dbReference type="GO" id="GO:0042626">
    <property type="term" value="F:ATPase-coupled transmembrane transporter activity"/>
    <property type="evidence" value="ECO:0007669"/>
    <property type="project" value="TreeGrafter"/>
</dbReference>
<dbReference type="InterPro" id="IPR003439">
    <property type="entry name" value="ABC_transporter-like_ATP-bd"/>
</dbReference>
<evidence type="ECO:0000313" key="10">
    <source>
        <dbReference type="Proteomes" id="UP001292094"/>
    </source>
</evidence>
<evidence type="ECO:0000313" key="9">
    <source>
        <dbReference type="EMBL" id="KAK4286720.1"/>
    </source>
</evidence>
<dbReference type="Proteomes" id="UP001292094">
    <property type="component" value="Unassembled WGS sequence"/>
</dbReference>
<dbReference type="InterPro" id="IPR050173">
    <property type="entry name" value="ABC_transporter_C-like"/>
</dbReference>
<dbReference type="CDD" id="cd03244">
    <property type="entry name" value="ABCC_MRP_domain2"/>
    <property type="match status" value="1"/>
</dbReference>
<protein>
    <recommendedName>
        <fullName evidence="8">ABC transporter domain-containing protein</fullName>
    </recommendedName>
</protein>
<dbReference type="SUPFAM" id="SSF52540">
    <property type="entry name" value="P-loop containing nucleoside triphosphate hydrolases"/>
    <property type="match status" value="1"/>
</dbReference>
<proteinExistence type="predicted"/>
<dbReference type="GO" id="GO:0005524">
    <property type="term" value="F:ATP binding"/>
    <property type="evidence" value="ECO:0007669"/>
    <property type="project" value="UniProtKB-KW"/>
</dbReference>
<dbReference type="Gene3D" id="3.40.50.300">
    <property type="entry name" value="P-loop containing nucleotide triphosphate hydrolases"/>
    <property type="match status" value="1"/>
</dbReference>
<dbReference type="EMBL" id="JAWZYT010007381">
    <property type="protein sequence ID" value="KAK4286720.1"/>
    <property type="molecule type" value="Genomic_DNA"/>
</dbReference>
<evidence type="ECO:0000256" key="1">
    <source>
        <dbReference type="ARBA" id="ARBA00004141"/>
    </source>
</evidence>